<dbReference type="Proteomes" id="UP000076512">
    <property type="component" value="Unassembled WGS sequence"/>
</dbReference>
<feature type="transmembrane region" description="Helical" evidence="5">
    <location>
        <begin position="82"/>
        <end position="109"/>
    </location>
</feature>
<dbReference type="GO" id="GO:0016020">
    <property type="term" value="C:membrane"/>
    <property type="evidence" value="ECO:0007669"/>
    <property type="project" value="UniProtKB-SubCell"/>
</dbReference>
<evidence type="ECO:0008006" key="8">
    <source>
        <dbReference type="Google" id="ProtNLM"/>
    </source>
</evidence>
<organism evidence="6 7">
    <name type="scientific">Nocardia terpenica</name>
    <dbReference type="NCBI Taxonomy" id="455432"/>
    <lineage>
        <taxon>Bacteria</taxon>
        <taxon>Bacillati</taxon>
        <taxon>Actinomycetota</taxon>
        <taxon>Actinomycetes</taxon>
        <taxon>Mycobacteriales</taxon>
        <taxon>Nocardiaceae</taxon>
        <taxon>Nocardia</taxon>
    </lineage>
</organism>
<name>A0A161Z7J1_9NOCA</name>
<dbReference type="OrthoDB" id="2242583at2"/>
<evidence type="ECO:0000256" key="1">
    <source>
        <dbReference type="ARBA" id="ARBA00004141"/>
    </source>
</evidence>
<accession>A0A161Z7J1</accession>
<comment type="caution">
    <text evidence="6">The sequence shown here is derived from an EMBL/GenBank/DDBJ whole genome shotgun (WGS) entry which is preliminary data.</text>
</comment>
<sequence length="251" mass="26857">MVVLSASPAEASESAVTTATTTPPTRVRRLRRFFLPVTYGYAALLIAVTALVAALSNSAQTKVVLHASTNLHNLLRGHFGTLFSSAFVIGDSDAALMIIPLLICALALAEMRFGSWHLVRIFLAGHIGATLLVAVGLWVAVEAEWLPMDITRAEDVGISYGAMALVGAFVVLLPSRWRPTWAITWLAVAVAGVIMGRTFTNVGHLLSVVIGLLAGYWALRTGRRTTLPRLTWSEIGMLATASVLGYMMLVG</sequence>
<dbReference type="EMBL" id="LWGR01000002">
    <property type="protein sequence ID" value="KZM76144.1"/>
    <property type="molecule type" value="Genomic_DNA"/>
</dbReference>
<protein>
    <recommendedName>
        <fullName evidence="8">Rhomboid family intramembrane serine protease</fullName>
    </recommendedName>
</protein>
<gene>
    <name evidence="6" type="ORF">AWN90_17490</name>
</gene>
<feature type="transmembrane region" description="Helical" evidence="5">
    <location>
        <begin position="180"/>
        <end position="196"/>
    </location>
</feature>
<feature type="transmembrane region" description="Helical" evidence="5">
    <location>
        <begin position="121"/>
        <end position="141"/>
    </location>
</feature>
<dbReference type="Gene3D" id="1.20.1540.10">
    <property type="entry name" value="Rhomboid-like"/>
    <property type="match status" value="1"/>
</dbReference>
<feature type="transmembrane region" description="Helical" evidence="5">
    <location>
        <begin position="202"/>
        <end position="219"/>
    </location>
</feature>
<evidence type="ECO:0000313" key="7">
    <source>
        <dbReference type="Proteomes" id="UP000076512"/>
    </source>
</evidence>
<dbReference type="RefSeq" id="WP_067585501.1">
    <property type="nucleotide sequence ID" value="NZ_JABMCZ010000001.1"/>
</dbReference>
<dbReference type="SUPFAM" id="SSF144091">
    <property type="entry name" value="Rhomboid-like"/>
    <property type="match status" value="1"/>
</dbReference>
<feature type="transmembrane region" description="Helical" evidence="5">
    <location>
        <begin position="33"/>
        <end position="55"/>
    </location>
</feature>
<dbReference type="InterPro" id="IPR035952">
    <property type="entry name" value="Rhomboid-like_sf"/>
</dbReference>
<dbReference type="InterPro" id="IPR046862">
    <property type="entry name" value="Rhomboid_2"/>
</dbReference>
<keyword evidence="2 5" id="KW-0812">Transmembrane</keyword>
<evidence type="ECO:0000256" key="3">
    <source>
        <dbReference type="ARBA" id="ARBA00022989"/>
    </source>
</evidence>
<evidence type="ECO:0000256" key="5">
    <source>
        <dbReference type="SAM" id="Phobius"/>
    </source>
</evidence>
<feature type="transmembrane region" description="Helical" evidence="5">
    <location>
        <begin position="231"/>
        <end position="249"/>
    </location>
</feature>
<evidence type="ECO:0000256" key="4">
    <source>
        <dbReference type="ARBA" id="ARBA00023136"/>
    </source>
</evidence>
<evidence type="ECO:0000256" key="2">
    <source>
        <dbReference type="ARBA" id="ARBA00022692"/>
    </source>
</evidence>
<evidence type="ECO:0000313" key="6">
    <source>
        <dbReference type="EMBL" id="KZM76144.1"/>
    </source>
</evidence>
<dbReference type="STRING" id="455432.AWN90_17490"/>
<reference evidence="6 7" key="1">
    <citation type="submission" date="2016-04" db="EMBL/GenBank/DDBJ databases">
        <authorList>
            <person name="Evans L.H."/>
            <person name="Alamgir A."/>
            <person name="Owens N."/>
            <person name="Weber N.D."/>
            <person name="Virtaneva K."/>
            <person name="Barbian K."/>
            <person name="Babar A."/>
            <person name="Rosenke K."/>
        </authorList>
    </citation>
    <scope>NUCLEOTIDE SEQUENCE [LARGE SCALE GENOMIC DNA]</scope>
    <source>
        <strain evidence="6 7">IFM 0406</strain>
    </source>
</reference>
<keyword evidence="7" id="KW-1185">Reference proteome</keyword>
<comment type="subcellular location">
    <subcellularLocation>
        <location evidence="1">Membrane</location>
        <topology evidence="1">Multi-pass membrane protein</topology>
    </subcellularLocation>
</comment>
<keyword evidence="4 5" id="KW-0472">Membrane</keyword>
<dbReference type="Pfam" id="PF20401">
    <property type="entry name" value="Rhomboid_2"/>
    <property type="match status" value="1"/>
</dbReference>
<dbReference type="AlphaFoldDB" id="A0A161Z7J1"/>
<keyword evidence="3 5" id="KW-1133">Transmembrane helix</keyword>
<proteinExistence type="predicted"/>
<feature type="transmembrane region" description="Helical" evidence="5">
    <location>
        <begin position="156"/>
        <end position="173"/>
    </location>
</feature>